<dbReference type="PANTHER" id="PTHR33993:SF10">
    <property type="entry name" value="CONSERVED PROTEIN"/>
    <property type="match status" value="1"/>
</dbReference>
<dbReference type="AlphaFoldDB" id="A0A124E866"/>
<dbReference type="Proteomes" id="UP000069654">
    <property type="component" value="Unassembled WGS sequence"/>
</dbReference>
<proteinExistence type="predicted"/>
<dbReference type="PROSITE" id="PS51819">
    <property type="entry name" value="VOC"/>
    <property type="match status" value="2"/>
</dbReference>
<evidence type="ECO:0000259" key="1">
    <source>
        <dbReference type="PROSITE" id="PS51819"/>
    </source>
</evidence>
<protein>
    <submittedName>
        <fullName evidence="2">Glyoxalase/bleomycin resistance protein/dioxygenase</fullName>
    </submittedName>
</protein>
<keyword evidence="2" id="KW-0560">Oxidoreductase</keyword>
<dbReference type="InterPro" id="IPR004360">
    <property type="entry name" value="Glyas_Fos-R_dOase_dom"/>
</dbReference>
<feature type="domain" description="VOC" evidence="1">
    <location>
        <begin position="11"/>
        <end position="125"/>
    </location>
</feature>
<dbReference type="Pfam" id="PF00903">
    <property type="entry name" value="Glyoxalase"/>
    <property type="match status" value="2"/>
</dbReference>
<reference evidence="3" key="2">
    <citation type="submission" date="2016-02" db="EMBL/GenBank/DDBJ databases">
        <title>Draft genome sequence of five rapidly growing Mycobacterium species.</title>
        <authorList>
            <person name="Katahira K."/>
            <person name="Gotou Y."/>
            <person name="Iida K."/>
            <person name="Ogura Y."/>
            <person name="Hayashi T."/>
        </authorList>
    </citation>
    <scope>NUCLEOTIDE SEQUENCE [LARGE SCALE GENOMIC DNA]</scope>
    <source>
        <strain evidence="3">JCM6362</strain>
    </source>
</reference>
<dbReference type="STRING" id="1797.RMCT_1711"/>
<evidence type="ECO:0000313" key="2">
    <source>
        <dbReference type="EMBL" id="GAT14741.1"/>
    </source>
</evidence>
<dbReference type="EMBL" id="BCTB01000009">
    <property type="protein sequence ID" value="GAT14741.1"/>
    <property type="molecule type" value="Genomic_DNA"/>
</dbReference>
<keyword evidence="2" id="KW-0223">Dioxygenase</keyword>
<dbReference type="OrthoDB" id="9793039at2"/>
<dbReference type="GO" id="GO:0051213">
    <property type="term" value="F:dioxygenase activity"/>
    <property type="evidence" value="ECO:0007669"/>
    <property type="project" value="UniProtKB-KW"/>
</dbReference>
<dbReference type="InterPro" id="IPR052164">
    <property type="entry name" value="Anthracycline_SecMetBiosynth"/>
</dbReference>
<sequence length="256" mass="27264">MPLRHGAPLGAPIWIDLGTSDLDRALQFYGAVFGWTFESAGPDYGGYVNAFSQGRPVAGLMRNDPQWNAPDGWTTYLHTADIHATLAAATAAGGTSCMAPMEVKDKGWMAMLSDPTGGVFGLWQPIGHQGFEVVGEPGAPVWHQLTTRDFGAALDFYRTVFGWQTQLVSDTDEFRYATAAFDGEDLLGVMDGSRVLPEGAPPSWVFFLGADDVDKALEVIVANGGTVVREAEDTPYGRLAAAADPTGAAFNLSSVN</sequence>
<name>A0A124E866_MYCTH</name>
<dbReference type="SUPFAM" id="SSF54593">
    <property type="entry name" value="Glyoxalase/Bleomycin resistance protein/Dihydroxybiphenyl dioxygenase"/>
    <property type="match status" value="2"/>
</dbReference>
<dbReference type="PANTHER" id="PTHR33993">
    <property type="entry name" value="GLYOXALASE-RELATED"/>
    <property type="match status" value="1"/>
</dbReference>
<dbReference type="InterPro" id="IPR037523">
    <property type="entry name" value="VOC_core"/>
</dbReference>
<evidence type="ECO:0000313" key="3">
    <source>
        <dbReference type="Proteomes" id="UP000069654"/>
    </source>
</evidence>
<comment type="caution">
    <text evidence="2">The sequence shown here is derived from an EMBL/GenBank/DDBJ whole genome shotgun (WGS) entry which is preliminary data.</text>
</comment>
<organism evidence="2 3">
    <name type="scientific">Mycolicibacterium thermoresistibile</name>
    <name type="common">Mycobacterium thermoresistibile</name>
    <dbReference type="NCBI Taxonomy" id="1797"/>
    <lineage>
        <taxon>Bacteria</taxon>
        <taxon>Bacillati</taxon>
        <taxon>Actinomycetota</taxon>
        <taxon>Actinomycetes</taxon>
        <taxon>Mycobacteriales</taxon>
        <taxon>Mycobacteriaceae</taxon>
        <taxon>Mycolicibacterium</taxon>
    </lineage>
</organism>
<feature type="domain" description="VOC" evidence="1">
    <location>
        <begin position="139"/>
        <end position="255"/>
    </location>
</feature>
<accession>A0A124E866</accession>
<gene>
    <name evidence="2" type="ORF">RMCT_1711</name>
</gene>
<dbReference type="OMA" id="GGMMTKP"/>
<dbReference type="CDD" id="cd07247">
    <property type="entry name" value="SgaA_N_like"/>
    <property type="match status" value="2"/>
</dbReference>
<dbReference type="RefSeq" id="WP_003925767.1">
    <property type="nucleotide sequence ID" value="NZ_BCTB01000009.1"/>
</dbReference>
<dbReference type="InterPro" id="IPR029068">
    <property type="entry name" value="Glyas_Bleomycin-R_OHBP_Dase"/>
</dbReference>
<reference evidence="2 3" key="1">
    <citation type="journal article" date="2016" name="Genome Announc.">
        <title>Draft Genome Sequences of Five Rapidly Growing Mycobacterium Species, M. thermoresistibile, M. fortuitum subsp. acetamidolyticum, M. canariasense, M. brisbanense, and M. novocastrense.</title>
        <authorList>
            <person name="Katahira K."/>
            <person name="Ogura Y."/>
            <person name="Gotoh Y."/>
            <person name="Hayashi T."/>
        </authorList>
    </citation>
    <scope>NUCLEOTIDE SEQUENCE [LARGE SCALE GENOMIC DNA]</scope>
    <source>
        <strain evidence="2 3">JCM6362</strain>
    </source>
</reference>
<dbReference type="Gene3D" id="3.10.180.10">
    <property type="entry name" value="2,3-Dihydroxybiphenyl 1,2-Dioxygenase, domain 1"/>
    <property type="match status" value="2"/>
</dbReference>